<dbReference type="Proteomes" id="UP000708298">
    <property type="component" value="Unassembled WGS sequence"/>
</dbReference>
<organism evidence="2 3">
    <name type="scientific">Acidisoma silvae</name>
    <dbReference type="NCBI Taxonomy" id="2802396"/>
    <lineage>
        <taxon>Bacteria</taxon>
        <taxon>Pseudomonadati</taxon>
        <taxon>Pseudomonadota</taxon>
        <taxon>Alphaproteobacteria</taxon>
        <taxon>Acetobacterales</taxon>
        <taxon>Acidocellaceae</taxon>
        <taxon>Acidisoma</taxon>
    </lineage>
</organism>
<dbReference type="InterPro" id="IPR029058">
    <property type="entry name" value="AB_hydrolase_fold"/>
</dbReference>
<gene>
    <name evidence="2" type="ORF">ASILVAE211_07655</name>
</gene>
<accession>A0A963YQ22</accession>
<keyword evidence="2" id="KW-0378">Hydrolase</keyword>
<evidence type="ECO:0000313" key="3">
    <source>
        <dbReference type="Proteomes" id="UP000708298"/>
    </source>
</evidence>
<dbReference type="InterPro" id="IPR051049">
    <property type="entry name" value="Dienelactone_hydrolase-like"/>
</dbReference>
<evidence type="ECO:0000259" key="1">
    <source>
        <dbReference type="Pfam" id="PF01738"/>
    </source>
</evidence>
<dbReference type="PANTHER" id="PTHR46623:SF6">
    <property type="entry name" value="ALPHA_BETA-HYDROLASES SUPERFAMILY PROTEIN"/>
    <property type="match status" value="1"/>
</dbReference>
<dbReference type="EMBL" id="JAESVB010000002">
    <property type="protein sequence ID" value="MCB8875053.1"/>
    <property type="molecule type" value="Genomic_DNA"/>
</dbReference>
<feature type="domain" description="Dienelactone hydrolase" evidence="1">
    <location>
        <begin position="63"/>
        <end position="284"/>
    </location>
</feature>
<dbReference type="GO" id="GO:0016787">
    <property type="term" value="F:hydrolase activity"/>
    <property type="evidence" value="ECO:0007669"/>
    <property type="project" value="UniProtKB-KW"/>
</dbReference>
<dbReference type="SUPFAM" id="SSF53474">
    <property type="entry name" value="alpha/beta-Hydrolases"/>
    <property type="match status" value="1"/>
</dbReference>
<keyword evidence="3" id="KW-1185">Reference proteome</keyword>
<sequence>MMPEDKLASPGLPPLGRRGFVMTSLITGFTLAAARAQAAPIHTDANGLDLGEVAMPVADGTLPTYFARPAGVANPPIVVVVEEIFGVHEYIKDVCRRLAKQGYFAIAPELYARLADLSKMTDPQEIVAKVISKAPDATMLSDLSHTVDWAIAQKGDADRVAVLGFCRGGRDVWLFAEHDKRLKAAVAFYGPVAGATSAIQPVNPITMAANLNCPLLGLYGGRDPSIHATDVYAAQAKAAAAGKTVEIIYYPDAGHGFHADYRPSYNAADAQAAWAQALAWLRKYDIG</sequence>
<evidence type="ECO:0000313" key="2">
    <source>
        <dbReference type="EMBL" id="MCB8875053.1"/>
    </source>
</evidence>
<dbReference type="Pfam" id="PF01738">
    <property type="entry name" value="DLH"/>
    <property type="match status" value="1"/>
</dbReference>
<reference evidence="2" key="2">
    <citation type="submission" date="2021-01" db="EMBL/GenBank/DDBJ databases">
        <authorList>
            <person name="Mieszkin S."/>
            <person name="Pouder E."/>
            <person name="Alain K."/>
        </authorList>
    </citation>
    <scope>NUCLEOTIDE SEQUENCE</scope>
    <source>
        <strain evidence="2">HW T2.11</strain>
    </source>
</reference>
<protein>
    <submittedName>
        <fullName evidence="2">Dienelactone hydrolase family protein</fullName>
    </submittedName>
</protein>
<proteinExistence type="predicted"/>
<dbReference type="PROSITE" id="PS51318">
    <property type="entry name" value="TAT"/>
    <property type="match status" value="1"/>
</dbReference>
<name>A0A963YQ22_9PROT</name>
<dbReference type="Gene3D" id="3.40.50.1820">
    <property type="entry name" value="alpha/beta hydrolase"/>
    <property type="match status" value="1"/>
</dbReference>
<dbReference type="InterPro" id="IPR006311">
    <property type="entry name" value="TAT_signal"/>
</dbReference>
<dbReference type="AlphaFoldDB" id="A0A963YQ22"/>
<dbReference type="InterPro" id="IPR002925">
    <property type="entry name" value="Dienelactn_hydro"/>
</dbReference>
<comment type="caution">
    <text evidence="2">The sequence shown here is derived from an EMBL/GenBank/DDBJ whole genome shotgun (WGS) entry which is preliminary data.</text>
</comment>
<reference evidence="2" key="1">
    <citation type="journal article" date="2021" name="Microorganisms">
        <title>Acidisoma silvae sp. nov. and Acidisomacellulosilytica sp. nov., Two Acidophilic Bacteria Isolated from Decaying Wood, Hydrolyzing Cellulose and Producing Poly-3-hydroxybutyrate.</title>
        <authorList>
            <person name="Mieszkin S."/>
            <person name="Pouder E."/>
            <person name="Uroz S."/>
            <person name="Simon-Colin C."/>
            <person name="Alain K."/>
        </authorList>
    </citation>
    <scope>NUCLEOTIDE SEQUENCE</scope>
    <source>
        <strain evidence="2">HW T2.11</strain>
    </source>
</reference>
<dbReference type="PANTHER" id="PTHR46623">
    <property type="entry name" value="CARBOXYMETHYLENEBUTENOLIDASE-RELATED"/>
    <property type="match status" value="1"/>
</dbReference>